<dbReference type="EMBL" id="CM039178">
    <property type="protein sequence ID" value="KAH9679425.1"/>
    <property type="molecule type" value="Genomic_DNA"/>
</dbReference>
<evidence type="ECO:0000313" key="2">
    <source>
        <dbReference type="Proteomes" id="UP000829398"/>
    </source>
</evidence>
<protein>
    <submittedName>
        <fullName evidence="1">Calcium-transporting ATPase 4 plasma membrane-type</fullName>
    </submittedName>
</protein>
<evidence type="ECO:0000313" key="1">
    <source>
        <dbReference type="EMBL" id="KAH9679425.1"/>
    </source>
</evidence>
<organism evidence="1 2">
    <name type="scientific">Citrus sinensis</name>
    <name type="common">Sweet orange</name>
    <name type="synonym">Citrus aurantium var. sinensis</name>
    <dbReference type="NCBI Taxonomy" id="2711"/>
    <lineage>
        <taxon>Eukaryota</taxon>
        <taxon>Viridiplantae</taxon>
        <taxon>Streptophyta</taxon>
        <taxon>Embryophyta</taxon>
        <taxon>Tracheophyta</taxon>
        <taxon>Spermatophyta</taxon>
        <taxon>Magnoliopsida</taxon>
        <taxon>eudicotyledons</taxon>
        <taxon>Gunneridae</taxon>
        <taxon>Pentapetalae</taxon>
        <taxon>rosids</taxon>
        <taxon>malvids</taxon>
        <taxon>Sapindales</taxon>
        <taxon>Rutaceae</taxon>
        <taxon>Aurantioideae</taxon>
        <taxon>Citrus</taxon>
    </lineage>
</organism>
<comment type="caution">
    <text evidence="1">The sequence shown here is derived from an EMBL/GenBank/DDBJ whole genome shotgun (WGS) entry which is preliminary data.</text>
</comment>
<reference evidence="2" key="1">
    <citation type="journal article" date="2023" name="Hortic. Res.">
        <title>A chromosome-level phased genome enabling allele-level studies in sweet orange: a case study on citrus Huanglongbing tolerance.</title>
        <authorList>
            <person name="Wu B."/>
            <person name="Yu Q."/>
            <person name="Deng Z."/>
            <person name="Duan Y."/>
            <person name="Luo F."/>
            <person name="Gmitter F. Jr."/>
        </authorList>
    </citation>
    <scope>NUCLEOTIDE SEQUENCE [LARGE SCALE GENOMIC DNA]</scope>
    <source>
        <strain evidence="2">cv. Valencia</strain>
    </source>
</reference>
<name>A0ACB8HXG1_CITSI</name>
<proteinExistence type="predicted"/>
<sequence>MFVWDALQDLTLIILIVCAVLSIGVGLATEGWPEGMYDGLGIILSILLVVMVTAISDYKQSLQFRDLDREKKKIFIQVTRDGQRQKVSIYDLVVGDIVHLSIGDQVAADGIFISGYSLLIDESSLSGESEPMYICEENPFLLAGTKVQDGSGKMLVTTVGMRTEWGKLMETLNEGGEDETPLQVKLNGVATIIGKIGLFFSVLTFLVLAGRFLGEKAIHNEFTVWSSADALTLIDYFAVAVTIIVVAVPEGLPLAVTLSLAFAMKKLMNDRALVRHLSACETMGSASCICTDKTGTLTTNHMVVDKIWICNTISKVEGNNREDILQLEISERVLDVTLQAIFQNTGSEVVKDKDGKNSILGTPTESAILEFGLHLGGDFEAQRREFKIVKVEPFNSVRKKMSVLIALPAGGMRAFCKGASEIVLSMCDKVVSDNGEPVPLSEEQFRNITDVINGFASEALRTLCLAFKDLNDSSNENNIPDSGYTLIAVVGIKDPVRPGVKEAVQTCLEAGITVRMVTGDNINTARAIAKECGILTSDGEAVEGPEFRNMSPADMKRIIPKLQVMARSLPLDKHTLVTQLRKTFGEVVAVTGDGTNDAPALHEADIGLSMGIAGTEVAKGNADVIILDDNFSTIVNVAKWGRAVYINIQKFVQFQLTVNVVALVINFVSACASGSAPLTAVQLLWVNMIMDTLGALALATEPPHEGLMKRPPVAKGESFITKVMWRNIIGQSIYQLIILVALNFDGKQILGLSGSDATAVLNTVIFNSFVFCQVFNEINSREMEKINVFKGMFDSWLFVGILVLTVAFQIIIVEFLGALASTVPLSWHLWLLCILIGAVSMPIAVVIKCIPVKKSEPKLQHHDGYEEIPSGPESA</sequence>
<gene>
    <name evidence="1" type="ORF">KPL71_026124</name>
</gene>
<dbReference type="Proteomes" id="UP000829398">
    <property type="component" value="Chromosome 9"/>
</dbReference>
<keyword evidence="2" id="KW-1185">Reference proteome</keyword>
<accession>A0ACB8HXG1</accession>